<evidence type="ECO:0000256" key="1">
    <source>
        <dbReference type="SAM" id="Phobius"/>
    </source>
</evidence>
<sequence>MGILDAFGSLASAVLAGVVMLGFAILSLFVTVFVVDAAASIAGLSPDDGFVVLGATILAGTAILAGGVGFAQPEE</sequence>
<organism evidence="2 3">
    <name type="scientific">Halosegnis longus</name>
    <dbReference type="NCBI Taxonomy" id="2216012"/>
    <lineage>
        <taxon>Archaea</taxon>
        <taxon>Methanobacteriati</taxon>
        <taxon>Methanobacteriota</taxon>
        <taxon>Stenosarchaea group</taxon>
        <taxon>Halobacteria</taxon>
        <taxon>Halobacteriales</taxon>
        <taxon>Natronomonadaceae</taxon>
        <taxon>Halosegnis</taxon>
    </lineage>
</organism>
<name>A0AAJ4RAC6_9EURY</name>
<dbReference type="RefSeq" id="WP_123124364.1">
    <property type="nucleotide sequence ID" value="NZ_RJJC01000001.1"/>
</dbReference>
<evidence type="ECO:0000313" key="2">
    <source>
        <dbReference type="EMBL" id="RNJ27071.1"/>
    </source>
</evidence>
<feature type="transmembrane region" description="Helical" evidence="1">
    <location>
        <begin position="12"/>
        <end position="38"/>
    </location>
</feature>
<dbReference type="EMBL" id="RJJC01000001">
    <property type="protein sequence ID" value="RNJ27071.1"/>
    <property type="molecule type" value="Genomic_DNA"/>
</dbReference>
<comment type="caution">
    <text evidence="2">The sequence shown here is derived from an EMBL/GenBank/DDBJ whole genome shotgun (WGS) entry which is preliminary data.</text>
</comment>
<keyword evidence="1" id="KW-0812">Transmembrane</keyword>
<keyword evidence="1" id="KW-0472">Membrane</keyword>
<dbReference type="Proteomes" id="UP000270581">
    <property type="component" value="Unassembled WGS sequence"/>
</dbReference>
<keyword evidence="3" id="KW-1185">Reference proteome</keyword>
<protein>
    <submittedName>
        <fullName evidence="2">Uncharacterized protein</fullName>
    </submittedName>
</protein>
<proteinExistence type="predicted"/>
<evidence type="ECO:0000313" key="3">
    <source>
        <dbReference type="Proteomes" id="UP000270581"/>
    </source>
</evidence>
<keyword evidence="1" id="KW-1133">Transmembrane helix</keyword>
<reference evidence="2 3" key="1">
    <citation type="submission" date="2018-11" db="EMBL/GenBank/DDBJ databases">
        <title>Genome sequences of Natronomonas sp. CBA1133.</title>
        <authorList>
            <person name="Roh S.W."/>
            <person name="Cha I.-T."/>
        </authorList>
    </citation>
    <scope>NUCLEOTIDE SEQUENCE [LARGE SCALE GENOMIC DNA]</scope>
    <source>
        <strain evidence="2 3">CBA1133</strain>
    </source>
</reference>
<accession>A0AAJ4RAC6</accession>
<feature type="transmembrane region" description="Helical" evidence="1">
    <location>
        <begin position="50"/>
        <end position="71"/>
    </location>
</feature>
<dbReference type="AlphaFoldDB" id="A0AAJ4RAC6"/>
<gene>
    <name evidence="2" type="ORF">Nmn1133_10535</name>
</gene>